<sequence length="213" mass="22803">MAQQWLCAHHRFSLNAQLHGHAPQRSNTGLRIRVSTLNPAICGSGSDTLQHFRFWFTRSRAEQRGSSSGSGSGPAENSLLATGVLHQHGPARAVGPGSCQQQPQPAAVSVGVAVWQQPAVCTEACTEELRGSVLSPLRTPDEAVRSRVQLAVGHRRGLQIMVAKEKKRGTPFKDGIPGVQSRTGQAQGISYRPTTPGAARDMTPSTSKRQASR</sequence>
<protein>
    <submittedName>
        <fullName evidence="2">Uncharacterized protein</fullName>
    </submittedName>
</protein>
<name>A0AAV7RE31_PLEWA</name>
<dbReference type="EMBL" id="JANPWB010000009">
    <property type="protein sequence ID" value="KAJ1150987.1"/>
    <property type="molecule type" value="Genomic_DNA"/>
</dbReference>
<dbReference type="Proteomes" id="UP001066276">
    <property type="component" value="Chromosome 5"/>
</dbReference>
<comment type="caution">
    <text evidence="2">The sequence shown here is derived from an EMBL/GenBank/DDBJ whole genome shotgun (WGS) entry which is preliminary data.</text>
</comment>
<organism evidence="2 3">
    <name type="scientific">Pleurodeles waltl</name>
    <name type="common">Iberian ribbed newt</name>
    <dbReference type="NCBI Taxonomy" id="8319"/>
    <lineage>
        <taxon>Eukaryota</taxon>
        <taxon>Metazoa</taxon>
        <taxon>Chordata</taxon>
        <taxon>Craniata</taxon>
        <taxon>Vertebrata</taxon>
        <taxon>Euteleostomi</taxon>
        <taxon>Amphibia</taxon>
        <taxon>Batrachia</taxon>
        <taxon>Caudata</taxon>
        <taxon>Salamandroidea</taxon>
        <taxon>Salamandridae</taxon>
        <taxon>Pleurodelinae</taxon>
        <taxon>Pleurodeles</taxon>
    </lineage>
</organism>
<feature type="region of interest" description="Disordered" evidence="1">
    <location>
        <begin position="169"/>
        <end position="213"/>
    </location>
</feature>
<gene>
    <name evidence="2" type="ORF">NDU88_003774</name>
</gene>
<proteinExistence type="predicted"/>
<reference evidence="2" key="1">
    <citation type="journal article" date="2022" name="bioRxiv">
        <title>Sequencing and chromosome-scale assembly of the giantPleurodeles waltlgenome.</title>
        <authorList>
            <person name="Brown T."/>
            <person name="Elewa A."/>
            <person name="Iarovenko S."/>
            <person name="Subramanian E."/>
            <person name="Araus A.J."/>
            <person name="Petzold A."/>
            <person name="Susuki M."/>
            <person name="Suzuki K.-i.T."/>
            <person name="Hayashi T."/>
            <person name="Toyoda A."/>
            <person name="Oliveira C."/>
            <person name="Osipova E."/>
            <person name="Leigh N.D."/>
            <person name="Simon A."/>
            <person name="Yun M.H."/>
        </authorList>
    </citation>
    <scope>NUCLEOTIDE SEQUENCE</scope>
    <source>
        <strain evidence="2">20211129_DDA</strain>
        <tissue evidence="2">Liver</tissue>
    </source>
</reference>
<evidence type="ECO:0000256" key="1">
    <source>
        <dbReference type="SAM" id="MobiDB-lite"/>
    </source>
</evidence>
<feature type="compositionally biased region" description="Polar residues" evidence="1">
    <location>
        <begin position="203"/>
        <end position="213"/>
    </location>
</feature>
<dbReference type="AlphaFoldDB" id="A0AAV7RE31"/>
<evidence type="ECO:0000313" key="2">
    <source>
        <dbReference type="EMBL" id="KAJ1150987.1"/>
    </source>
</evidence>
<accession>A0AAV7RE31</accession>
<evidence type="ECO:0000313" key="3">
    <source>
        <dbReference type="Proteomes" id="UP001066276"/>
    </source>
</evidence>
<keyword evidence="3" id="KW-1185">Reference proteome</keyword>